<comment type="caution">
    <text evidence="3">The sequence shown here is derived from an EMBL/GenBank/DDBJ whole genome shotgun (WGS) entry which is preliminary data.</text>
</comment>
<evidence type="ECO:0000313" key="4">
    <source>
        <dbReference type="Proteomes" id="UP001151760"/>
    </source>
</evidence>
<dbReference type="Proteomes" id="UP001151760">
    <property type="component" value="Unassembled WGS sequence"/>
</dbReference>
<evidence type="ECO:0000256" key="1">
    <source>
        <dbReference type="SAM" id="MobiDB-lite"/>
    </source>
</evidence>
<feature type="domain" description="Retrotransposon gag" evidence="2">
    <location>
        <begin position="127"/>
        <end position="191"/>
    </location>
</feature>
<evidence type="ECO:0000313" key="3">
    <source>
        <dbReference type="EMBL" id="GJS67790.1"/>
    </source>
</evidence>
<keyword evidence="3" id="KW-0695">RNA-directed DNA polymerase</keyword>
<evidence type="ECO:0000259" key="2">
    <source>
        <dbReference type="Pfam" id="PF03732"/>
    </source>
</evidence>
<protein>
    <submittedName>
        <fullName evidence="3">Reverse transcriptase domain-containing protein</fullName>
    </submittedName>
</protein>
<dbReference type="InterPro" id="IPR005162">
    <property type="entry name" value="Retrotrans_gag_dom"/>
</dbReference>
<keyword evidence="3" id="KW-0808">Transferase</keyword>
<sequence length="289" mass="31438">MLHHEVEGGGQTGRGGGRTGEPTGIVGGQTGERDGQGHGQGIGPNRGVDKVPDFSTVISQQFQDLLPTINAQVGNHASNIQGDVMSVNVGNCRIGCSYKEFMACNPKNYDEKGGAIVQTIGREAAVGITWEDFKGLMRKEFCPNNELQKLETKFWCNAMVGAGHAAYTDRFHELARLVPHLVTPEKKRIERNGSLRKNTKKRGNGGELSGDGNVRDDNKRSRTGRAFATIINPVRKEYTGHYFTAAENCCKSHSQTLVRAVHSPFTKNVVAEVGGLLFCHNTAQNYAVL</sequence>
<dbReference type="Pfam" id="PF03732">
    <property type="entry name" value="Retrotrans_gag"/>
    <property type="match status" value="1"/>
</dbReference>
<organism evidence="3 4">
    <name type="scientific">Tanacetum coccineum</name>
    <dbReference type="NCBI Taxonomy" id="301880"/>
    <lineage>
        <taxon>Eukaryota</taxon>
        <taxon>Viridiplantae</taxon>
        <taxon>Streptophyta</taxon>
        <taxon>Embryophyta</taxon>
        <taxon>Tracheophyta</taxon>
        <taxon>Spermatophyta</taxon>
        <taxon>Magnoliopsida</taxon>
        <taxon>eudicotyledons</taxon>
        <taxon>Gunneridae</taxon>
        <taxon>Pentapetalae</taxon>
        <taxon>asterids</taxon>
        <taxon>campanulids</taxon>
        <taxon>Asterales</taxon>
        <taxon>Asteraceae</taxon>
        <taxon>Asteroideae</taxon>
        <taxon>Anthemideae</taxon>
        <taxon>Anthemidinae</taxon>
        <taxon>Tanacetum</taxon>
    </lineage>
</organism>
<feature type="compositionally biased region" description="Gly residues" evidence="1">
    <location>
        <begin position="8"/>
        <end position="30"/>
    </location>
</feature>
<gene>
    <name evidence="3" type="ORF">Tco_0682355</name>
</gene>
<dbReference type="EMBL" id="BQNB010009743">
    <property type="protein sequence ID" value="GJS67790.1"/>
    <property type="molecule type" value="Genomic_DNA"/>
</dbReference>
<keyword evidence="4" id="KW-1185">Reference proteome</keyword>
<accession>A0ABQ4XS11</accession>
<dbReference type="GO" id="GO:0003964">
    <property type="term" value="F:RNA-directed DNA polymerase activity"/>
    <property type="evidence" value="ECO:0007669"/>
    <property type="project" value="UniProtKB-KW"/>
</dbReference>
<name>A0ABQ4XS11_9ASTR</name>
<feature type="region of interest" description="Disordered" evidence="1">
    <location>
        <begin position="1"/>
        <end position="49"/>
    </location>
</feature>
<reference evidence="3" key="1">
    <citation type="journal article" date="2022" name="Int. J. Mol. Sci.">
        <title>Draft Genome of Tanacetum Coccineum: Genomic Comparison of Closely Related Tanacetum-Family Plants.</title>
        <authorList>
            <person name="Yamashiro T."/>
            <person name="Shiraishi A."/>
            <person name="Nakayama K."/>
            <person name="Satake H."/>
        </authorList>
    </citation>
    <scope>NUCLEOTIDE SEQUENCE</scope>
</reference>
<reference evidence="3" key="2">
    <citation type="submission" date="2022-01" db="EMBL/GenBank/DDBJ databases">
        <authorList>
            <person name="Yamashiro T."/>
            <person name="Shiraishi A."/>
            <person name="Satake H."/>
            <person name="Nakayama K."/>
        </authorList>
    </citation>
    <scope>NUCLEOTIDE SEQUENCE</scope>
</reference>
<proteinExistence type="predicted"/>
<feature type="region of interest" description="Disordered" evidence="1">
    <location>
        <begin position="188"/>
        <end position="220"/>
    </location>
</feature>
<keyword evidence="3" id="KW-0548">Nucleotidyltransferase</keyword>